<evidence type="ECO:0000256" key="4">
    <source>
        <dbReference type="ARBA" id="ARBA00023136"/>
    </source>
</evidence>
<dbReference type="HAMAP" id="MF_01514">
    <property type="entry name" value="UPF0314"/>
    <property type="match status" value="1"/>
</dbReference>
<dbReference type="GO" id="GO:0005886">
    <property type="term" value="C:plasma membrane"/>
    <property type="evidence" value="ECO:0007669"/>
    <property type="project" value="UniProtKB-SubCell"/>
</dbReference>
<dbReference type="RefSeq" id="WP_183612515.1">
    <property type="nucleotide sequence ID" value="NZ_JACICY010000003.1"/>
</dbReference>
<protein>
    <recommendedName>
        <fullName evidence="5">UPF0314 protein GGQ88_001496</fullName>
    </recommendedName>
</protein>
<keyword evidence="7" id="KW-1185">Reference proteome</keyword>
<dbReference type="AlphaFoldDB" id="A0A7W5ZUJ9"/>
<sequence>MNGTRAPLVPDRAGALAALGIGLAVVVILLGMDRPPICACGTIRLWQGVVESAENSQQISDWYSFSHVIHGFLFYGAAHLIWRRWGLAALSPKWALMLAVLVEGSWEILENSPIIIERYRAVTVSFGYSGDSVLNSAADMGFMTLGFLVAARLAALVTVVVALAFEAFTLFMIRDNLTLNVLMLAWPVEAVREWQASA</sequence>
<evidence type="ECO:0000313" key="7">
    <source>
        <dbReference type="Proteomes" id="UP000562395"/>
    </source>
</evidence>
<comment type="similarity">
    <text evidence="5">Belongs to the UPF0314 family.</text>
</comment>
<comment type="caution">
    <text evidence="6">The sequence shown here is derived from an EMBL/GenBank/DDBJ whole genome shotgun (WGS) entry which is preliminary data.</text>
</comment>
<keyword evidence="4 5" id="KW-0472">Membrane</keyword>
<dbReference type="InterPro" id="IPR019691">
    <property type="entry name" value="DUF2585"/>
</dbReference>
<dbReference type="NCBIfam" id="NF002099">
    <property type="entry name" value="PRK00944.1"/>
    <property type="match status" value="1"/>
</dbReference>
<name>A0A7W5ZUJ9_9SPHN</name>
<evidence type="ECO:0000313" key="6">
    <source>
        <dbReference type="EMBL" id="MBB3860230.1"/>
    </source>
</evidence>
<keyword evidence="1 5" id="KW-1003">Cell membrane</keyword>
<accession>A0A7W5ZUJ9</accession>
<evidence type="ECO:0000256" key="3">
    <source>
        <dbReference type="ARBA" id="ARBA00022989"/>
    </source>
</evidence>
<evidence type="ECO:0000256" key="5">
    <source>
        <dbReference type="HAMAP-Rule" id="MF_01514"/>
    </source>
</evidence>
<dbReference type="Pfam" id="PF10755">
    <property type="entry name" value="DUF2585"/>
    <property type="match status" value="1"/>
</dbReference>
<organism evidence="6 7">
    <name type="scientific">Novosphingobium hassiacum</name>
    <dbReference type="NCBI Taxonomy" id="173676"/>
    <lineage>
        <taxon>Bacteria</taxon>
        <taxon>Pseudomonadati</taxon>
        <taxon>Pseudomonadota</taxon>
        <taxon>Alphaproteobacteria</taxon>
        <taxon>Sphingomonadales</taxon>
        <taxon>Sphingomonadaceae</taxon>
        <taxon>Novosphingobium</taxon>
    </lineage>
</organism>
<evidence type="ECO:0000256" key="1">
    <source>
        <dbReference type="ARBA" id="ARBA00022475"/>
    </source>
</evidence>
<comment type="subcellular location">
    <subcellularLocation>
        <location evidence="5">Cell membrane</location>
        <topology evidence="5">Multi-pass membrane protein</topology>
    </subcellularLocation>
</comment>
<dbReference type="Proteomes" id="UP000562395">
    <property type="component" value="Unassembled WGS sequence"/>
</dbReference>
<proteinExistence type="inferred from homology"/>
<keyword evidence="3 5" id="KW-1133">Transmembrane helix</keyword>
<feature type="transmembrane region" description="Helical" evidence="5">
    <location>
        <begin position="12"/>
        <end position="32"/>
    </location>
</feature>
<evidence type="ECO:0000256" key="2">
    <source>
        <dbReference type="ARBA" id="ARBA00022692"/>
    </source>
</evidence>
<dbReference type="EMBL" id="JACICY010000003">
    <property type="protein sequence ID" value="MBB3860230.1"/>
    <property type="molecule type" value="Genomic_DNA"/>
</dbReference>
<reference evidence="6 7" key="1">
    <citation type="submission" date="2020-08" db="EMBL/GenBank/DDBJ databases">
        <title>Genomic Encyclopedia of Type Strains, Phase IV (KMG-IV): sequencing the most valuable type-strain genomes for metagenomic binning, comparative biology and taxonomic classification.</title>
        <authorList>
            <person name="Goeker M."/>
        </authorList>
    </citation>
    <scope>NUCLEOTIDE SEQUENCE [LARGE SCALE GENOMIC DNA]</scope>
    <source>
        <strain evidence="6 7">DSM 14552</strain>
    </source>
</reference>
<keyword evidence="2 5" id="KW-0812">Transmembrane</keyword>
<feature type="transmembrane region" description="Helical" evidence="5">
    <location>
        <begin position="149"/>
        <end position="173"/>
    </location>
</feature>
<gene>
    <name evidence="6" type="ORF">GGQ88_001496</name>
</gene>